<dbReference type="AlphaFoldDB" id="A0ABD0W2B9"/>
<dbReference type="PANTHER" id="PTHR16262">
    <property type="entry name" value="PEROXISOME ASSEMBLY PROTEIN 26"/>
    <property type="match status" value="1"/>
</dbReference>
<reference evidence="1 2" key="1">
    <citation type="submission" date="2024-06" db="EMBL/GenBank/DDBJ databases">
        <authorList>
            <person name="Pan Q."/>
            <person name="Wen M."/>
            <person name="Jouanno E."/>
            <person name="Zahm M."/>
            <person name="Klopp C."/>
            <person name="Cabau C."/>
            <person name="Louis A."/>
            <person name="Berthelot C."/>
            <person name="Parey E."/>
            <person name="Roest Crollius H."/>
            <person name="Montfort J."/>
            <person name="Robinson-Rechavi M."/>
            <person name="Bouchez O."/>
            <person name="Lampietro C."/>
            <person name="Lopez Roques C."/>
            <person name="Donnadieu C."/>
            <person name="Postlethwait J."/>
            <person name="Bobe J."/>
            <person name="Verreycken H."/>
            <person name="Guiguen Y."/>
        </authorList>
    </citation>
    <scope>NUCLEOTIDE SEQUENCE [LARGE SCALE GENOMIC DNA]</scope>
    <source>
        <strain evidence="1">Up_M1</strain>
        <tissue evidence="1">Testis</tissue>
    </source>
</reference>
<protein>
    <recommendedName>
        <fullName evidence="3">Peroxisome assembly protein 26</fullName>
    </recommendedName>
</protein>
<comment type="caution">
    <text evidence="1">The sequence shown here is derived from an EMBL/GenBank/DDBJ whole genome shotgun (WGS) entry which is preliminary data.</text>
</comment>
<evidence type="ECO:0000313" key="1">
    <source>
        <dbReference type="EMBL" id="KAL0962960.1"/>
    </source>
</evidence>
<dbReference type="Pfam" id="PF07163">
    <property type="entry name" value="Pex26"/>
    <property type="match status" value="1"/>
</dbReference>
<dbReference type="PANTHER" id="PTHR16262:SF2">
    <property type="entry name" value="PEROXISOME ASSEMBLY PROTEIN 26"/>
    <property type="match status" value="1"/>
</dbReference>
<dbReference type="InterPro" id="IPR010797">
    <property type="entry name" value="Pex26"/>
</dbReference>
<keyword evidence="2" id="KW-1185">Reference proteome</keyword>
<organism evidence="1 2">
    <name type="scientific">Umbra pygmaea</name>
    <name type="common">Eastern mudminnow</name>
    <dbReference type="NCBI Taxonomy" id="75934"/>
    <lineage>
        <taxon>Eukaryota</taxon>
        <taxon>Metazoa</taxon>
        <taxon>Chordata</taxon>
        <taxon>Craniata</taxon>
        <taxon>Vertebrata</taxon>
        <taxon>Euteleostomi</taxon>
        <taxon>Actinopterygii</taxon>
        <taxon>Neopterygii</taxon>
        <taxon>Teleostei</taxon>
        <taxon>Protacanthopterygii</taxon>
        <taxon>Esociformes</taxon>
        <taxon>Umbridae</taxon>
        <taxon>Umbra</taxon>
    </lineage>
</organism>
<dbReference type="Proteomes" id="UP001557470">
    <property type="component" value="Unassembled WGS sequence"/>
</dbReference>
<dbReference type="EMBL" id="JAGEUA010000011">
    <property type="protein sequence ID" value="KAL0962960.1"/>
    <property type="molecule type" value="Genomic_DNA"/>
</dbReference>
<evidence type="ECO:0008006" key="3">
    <source>
        <dbReference type="Google" id="ProtNLM"/>
    </source>
</evidence>
<name>A0ABD0W2B9_UMBPY</name>
<gene>
    <name evidence="1" type="ORF">UPYG_G00347720</name>
</gene>
<accession>A0ABD0W2B9</accession>
<evidence type="ECO:0000313" key="2">
    <source>
        <dbReference type="Proteomes" id="UP001557470"/>
    </source>
</evidence>
<sequence>MCCNSSTSVTQARSVWSVRHSPPLSSSFALTLSLLDSAAELLMVRRDFQSAFDTCERGLESLCNAEQEDNRYGELKVALCVVGLQALAELNQWHGVLAWILQHFQSLEKIPAKIMQLCILLYTKVGEPAMMQEAGNVWLHCPSNQRLSGFGTVAELYLLHILVALGQMTKTREIVLGEIGSVAFTEDQKQMALDFVEMKEILSQEQPAHPSPKPSDVVAARFPIRQGALIQSLEAMLRLLYRGLSVASAVSFPFRRVFLAVVLLYILFVQMDPAHSSSFPWISQLVQLLKQMWDAMFAPYHRARD</sequence>
<proteinExistence type="predicted"/>